<sequence>MESPVDDVFYSGRSLRPAAAPSPVAGPTMWTQCSTIWPVKIKHENDGVQFPYHG</sequence>
<dbReference type="PaxDb" id="8022-A0A060Z7T0"/>
<reference evidence="1" key="1">
    <citation type="journal article" date="2014" name="Nat. Commun.">
        <title>The rainbow trout genome provides novel insights into evolution after whole-genome duplication in vertebrates.</title>
        <authorList>
            <person name="Berthelot C."/>
            <person name="Brunet F."/>
            <person name="Chalopin D."/>
            <person name="Juanchich A."/>
            <person name="Bernard M."/>
            <person name="Noel B."/>
            <person name="Bento P."/>
            <person name="Da Silva C."/>
            <person name="Labadie K."/>
            <person name="Alberti A."/>
            <person name="Aury J.M."/>
            <person name="Louis A."/>
            <person name="Dehais P."/>
            <person name="Bardou P."/>
            <person name="Montfort J."/>
            <person name="Klopp C."/>
            <person name="Cabau C."/>
            <person name="Gaspin C."/>
            <person name="Thorgaard G.H."/>
            <person name="Boussaha M."/>
            <person name="Quillet E."/>
            <person name="Guyomard R."/>
            <person name="Galiana D."/>
            <person name="Bobe J."/>
            <person name="Volff J.N."/>
            <person name="Genet C."/>
            <person name="Wincker P."/>
            <person name="Jaillon O."/>
            <person name="Roest Crollius H."/>
            <person name="Guiguen Y."/>
        </authorList>
    </citation>
    <scope>NUCLEOTIDE SEQUENCE [LARGE SCALE GENOMIC DNA]</scope>
</reference>
<dbReference type="EMBL" id="FR953862">
    <property type="protein sequence ID" value="CDR00143.1"/>
    <property type="molecule type" value="Genomic_DNA"/>
</dbReference>
<dbReference type="AlphaFoldDB" id="A0A060Z7T0"/>
<organism evidence="1 2">
    <name type="scientific">Oncorhynchus mykiss</name>
    <name type="common">Rainbow trout</name>
    <name type="synonym">Salmo gairdneri</name>
    <dbReference type="NCBI Taxonomy" id="8022"/>
    <lineage>
        <taxon>Eukaryota</taxon>
        <taxon>Metazoa</taxon>
        <taxon>Chordata</taxon>
        <taxon>Craniata</taxon>
        <taxon>Vertebrata</taxon>
        <taxon>Euteleostomi</taxon>
        <taxon>Actinopterygii</taxon>
        <taxon>Neopterygii</taxon>
        <taxon>Teleostei</taxon>
        <taxon>Protacanthopterygii</taxon>
        <taxon>Salmoniformes</taxon>
        <taxon>Salmonidae</taxon>
        <taxon>Salmoninae</taxon>
        <taxon>Oncorhynchus</taxon>
    </lineage>
</organism>
<protein>
    <submittedName>
        <fullName evidence="1">Uncharacterized protein</fullName>
    </submittedName>
</protein>
<reference evidence="1" key="2">
    <citation type="submission" date="2014-03" db="EMBL/GenBank/DDBJ databases">
        <authorList>
            <person name="Genoscope - CEA"/>
        </authorList>
    </citation>
    <scope>NUCLEOTIDE SEQUENCE</scope>
</reference>
<name>A0A060Z7T0_ONCMY</name>
<dbReference type="Proteomes" id="UP000193380">
    <property type="component" value="Unassembled WGS sequence"/>
</dbReference>
<evidence type="ECO:0000313" key="1">
    <source>
        <dbReference type="EMBL" id="CDR00143.1"/>
    </source>
</evidence>
<evidence type="ECO:0000313" key="2">
    <source>
        <dbReference type="Proteomes" id="UP000193380"/>
    </source>
</evidence>
<gene>
    <name evidence="1" type="ORF">GSONMT00022025001</name>
</gene>
<proteinExistence type="predicted"/>
<accession>A0A060Z7T0</accession>